<dbReference type="Gene3D" id="3.30.430.20">
    <property type="entry name" value="Gnk2 domain, C-X8-C-X2-C motif"/>
    <property type="match status" value="1"/>
</dbReference>
<evidence type="ECO:0000256" key="1">
    <source>
        <dbReference type="ARBA" id="ARBA00012513"/>
    </source>
</evidence>
<evidence type="ECO:0000256" key="9">
    <source>
        <dbReference type="ARBA" id="ARBA00023170"/>
    </source>
</evidence>
<dbReference type="PROSITE" id="PS00108">
    <property type="entry name" value="PROTEIN_KINASE_ST"/>
    <property type="match status" value="1"/>
</dbReference>
<comment type="caution">
    <text evidence="17">The sequence shown here is derived from an EMBL/GenBank/DDBJ whole genome shotgun (WGS) entry which is preliminary data.</text>
</comment>
<protein>
    <recommendedName>
        <fullName evidence="1">non-specific serine/threonine protein kinase</fullName>
        <ecNumber evidence="1">2.7.11.1</ecNumber>
    </recommendedName>
</protein>
<evidence type="ECO:0000256" key="3">
    <source>
        <dbReference type="ARBA" id="ARBA00022679"/>
    </source>
</evidence>
<feature type="domain" description="Protein kinase" evidence="15">
    <location>
        <begin position="1"/>
        <end position="326"/>
    </location>
</feature>
<evidence type="ECO:0000259" key="15">
    <source>
        <dbReference type="PROSITE" id="PS50011"/>
    </source>
</evidence>
<evidence type="ECO:0000256" key="4">
    <source>
        <dbReference type="ARBA" id="ARBA00022729"/>
    </source>
</evidence>
<dbReference type="Pfam" id="PF00069">
    <property type="entry name" value="Pkinase"/>
    <property type="match status" value="1"/>
</dbReference>
<reference evidence="17" key="1">
    <citation type="submission" date="2020-07" db="EMBL/GenBank/DDBJ databases">
        <title>Genome sequence and genetic diversity analysis of an under-domesticated orphan crop, white fonio (Digitaria exilis).</title>
        <authorList>
            <person name="Bennetzen J.L."/>
            <person name="Chen S."/>
            <person name="Ma X."/>
            <person name="Wang X."/>
            <person name="Yssel A.E.J."/>
            <person name="Chaluvadi S.R."/>
            <person name="Johnson M."/>
            <person name="Gangashetty P."/>
            <person name="Hamidou F."/>
            <person name="Sanogo M.D."/>
            <person name="Zwaenepoel A."/>
            <person name="Wallace J."/>
            <person name="Van De Peer Y."/>
            <person name="Van Deynze A."/>
        </authorList>
    </citation>
    <scope>NUCLEOTIDE SEQUENCE</scope>
    <source>
        <tissue evidence="17">Leaves</tissue>
    </source>
</reference>
<dbReference type="EC" id="2.7.11.1" evidence="1"/>
<keyword evidence="10" id="KW-0325">Glycoprotein</keyword>
<dbReference type="SUPFAM" id="SSF56112">
    <property type="entry name" value="Protein kinase-like (PK-like)"/>
    <property type="match status" value="1"/>
</dbReference>
<evidence type="ECO:0000313" key="17">
    <source>
        <dbReference type="EMBL" id="KAF8674875.1"/>
    </source>
</evidence>
<keyword evidence="5" id="KW-0677">Repeat</keyword>
<dbReference type="InterPro" id="IPR000719">
    <property type="entry name" value="Prot_kinase_dom"/>
</dbReference>
<dbReference type="OrthoDB" id="4062651at2759"/>
<evidence type="ECO:0000256" key="14">
    <source>
        <dbReference type="SAM" id="SignalP"/>
    </source>
</evidence>
<comment type="catalytic activity">
    <reaction evidence="11">
        <text>L-threonyl-[protein] + ATP = O-phospho-L-threonyl-[protein] + ADP + H(+)</text>
        <dbReference type="Rhea" id="RHEA:46608"/>
        <dbReference type="Rhea" id="RHEA-COMP:11060"/>
        <dbReference type="Rhea" id="RHEA-COMP:11605"/>
        <dbReference type="ChEBI" id="CHEBI:15378"/>
        <dbReference type="ChEBI" id="CHEBI:30013"/>
        <dbReference type="ChEBI" id="CHEBI:30616"/>
        <dbReference type="ChEBI" id="CHEBI:61977"/>
        <dbReference type="ChEBI" id="CHEBI:456216"/>
        <dbReference type="EC" id="2.7.11.1"/>
    </reaction>
</comment>
<comment type="catalytic activity">
    <reaction evidence="12">
        <text>L-seryl-[protein] + ATP = O-phospho-L-seryl-[protein] + ADP + H(+)</text>
        <dbReference type="Rhea" id="RHEA:17989"/>
        <dbReference type="Rhea" id="RHEA-COMP:9863"/>
        <dbReference type="Rhea" id="RHEA-COMP:11604"/>
        <dbReference type="ChEBI" id="CHEBI:15378"/>
        <dbReference type="ChEBI" id="CHEBI:29999"/>
        <dbReference type="ChEBI" id="CHEBI:30616"/>
        <dbReference type="ChEBI" id="CHEBI:83421"/>
        <dbReference type="ChEBI" id="CHEBI:456216"/>
        <dbReference type="EC" id="2.7.11.1"/>
    </reaction>
</comment>
<dbReference type="SMART" id="SM00220">
    <property type="entry name" value="S_TKc"/>
    <property type="match status" value="1"/>
</dbReference>
<feature type="signal peptide" evidence="14">
    <location>
        <begin position="1"/>
        <end position="22"/>
    </location>
</feature>
<dbReference type="FunFam" id="1.10.510.10:FF:001023">
    <property type="entry name" value="Os07g0541700 protein"/>
    <property type="match status" value="1"/>
</dbReference>
<dbReference type="GO" id="GO:0004674">
    <property type="term" value="F:protein serine/threonine kinase activity"/>
    <property type="evidence" value="ECO:0007669"/>
    <property type="project" value="UniProtKB-KW"/>
</dbReference>
<evidence type="ECO:0000256" key="5">
    <source>
        <dbReference type="ARBA" id="ARBA00022737"/>
    </source>
</evidence>
<feature type="domain" description="Gnk2-homologous" evidence="16">
    <location>
        <begin position="24"/>
        <end position="128"/>
    </location>
</feature>
<evidence type="ECO:0000256" key="12">
    <source>
        <dbReference type="ARBA" id="ARBA00048679"/>
    </source>
</evidence>
<dbReference type="InterPro" id="IPR011009">
    <property type="entry name" value="Kinase-like_dom_sf"/>
</dbReference>
<evidence type="ECO:0000259" key="16">
    <source>
        <dbReference type="PROSITE" id="PS51473"/>
    </source>
</evidence>
<keyword evidence="4 14" id="KW-0732">Signal</keyword>
<dbReference type="CDD" id="cd23509">
    <property type="entry name" value="Gnk2-like"/>
    <property type="match status" value="1"/>
</dbReference>
<keyword evidence="2" id="KW-0723">Serine/threonine-protein kinase</keyword>
<dbReference type="GO" id="GO:0005524">
    <property type="term" value="F:ATP binding"/>
    <property type="evidence" value="ECO:0007669"/>
    <property type="project" value="UniProtKB-KW"/>
</dbReference>
<dbReference type="PROSITE" id="PS51473">
    <property type="entry name" value="GNK2"/>
    <property type="match status" value="1"/>
</dbReference>
<keyword evidence="18" id="KW-1185">Reference proteome</keyword>
<dbReference type="InterPro" id="IPR008271">
    <property type="entry name" value="Ser/Thr_kinase_AS"/>
</dbReference>
<organism evidence="17 18">
    <name type="scientific">Digitaria exilis</name>
    <dbReference type="NCBI Taxonomy" id="1010633"/>
    <lineage>
        <taxon>Eukaryota</taxon>
        <taxon>Viridiplantae</taxon>
        <taxon>Streptophyta</taxon>
        <taxon>Embryophyta</taxon>
        <taxon>Tracheophyta</taxon>
        <taxon>Spermatophyta</taxon>
        <taxon>Magnoliopsida</taxon>
        <taxon>Liliopsida</taxon>
        <taxon>Poales</taxon>
        <taxon>Poaceae</taxon>
        <taxon>PACMAD clade</taxon>
        <taxon>Panicoideae</taxon>
        <taxon>Panicodae</taxon>
        <taxon>Paniceae</taxon>
        <taxon>Anthephorinae</taxon>
        <taxon>Digitaria</taxon>
    </lineage>
</organism>
<dbReference type="Pfam" id="PF01657">
    <property type="entry name" value="Stress-antifung"/>
    <property type="match status" value="1"/>
</dbReference>
<keyword evidence="6" id="KW-0547">Nucleotide-binding</keyword>
<evidence type="ECO:0000256" key="7">
    <source>
        <dbReference type="ARBA" id="ARBA00022777"/>
    </source>
</evidence>
<dbReference type="EMBL" id="JACEFO010002193">
    <property type="protein sequence ID" value="KAF8674875.1"/>
    <property type="molecule type" value="Genomic_DNA"/>
</dbReference>
<gene>
    <name evidence="17" type="ORF">HU200_048009</name>
</gene>
<keyword evidence="3" id="KW-0808">Transferase</keyword>
<evidence type="ECO:0000256" key="13">
    <source>
        <dbReference type="SAM" id="Phobius"/>
    </source>
</evidence>
<dbReference type="InterPro" id="IPR052059">
    <property type="entry name" value="CR_Ser/Thr_kinase"/>
</dbReference>
<dbReference type="InterPro" id="IPR038408">
    <property type="entry name" value="GNK2_sf"/>
</dbReference>
<accession>A0A835AWB5</accession>
<keyword evidence="8" id="KW-0067">ATP-binding</keyword>
<evidence type="ECO:0000256" key="6">
    <source>
        <dbReference type="ARBA" id="ARBA00022741"/>
    </source>
</evidence>
<evidence type="ECO:0000256" key="10">
    <source>
        <dbReference type="ARBA" id="ARBA00023180"/>
    </source>
</evidence>
<dbReference type="PANTHER" id="PTHR47973">
    <property type="entry name" value="CYSTEINE-RICH RECEPTOR-LIKE PROTEIN KINASE 3"/>
    <property type="match status" value="1"/>
</dbReference>
<feature type="transmembrane region" description="Helical" evidence="13">
    <location>
        <begin position="106"/>
        <end position="126"/>
    </location>
</feature>
<proteinExistence type="predicted"/>
<dbReference type="AlphaFoldDB" id="A0A835AWB5"/>
<feature type="chain" id="PRO_5032610272" description="non-specific serine/threonine protein kinase" evidence="14">
    <location>
        <begin position="23"/>
        <end position="326"/>
    </location>
</feature>
<keyword evidence="9" id="KW-0675">Receptor</keyword>
<evidence type="ECO:0000256" key="11">
    <source>
        <dbReference type="ARBA" id="ARBA00047899"/>
    </source>
</evidence>
<keyword evidence="7" id="KW-0418">Kinase</keyword>
<evidence type="ECO:0000313" key="18">
    <source>
        <dbReference type="Proteomes" id="UP000636709"/>
    </source>
</evidence>
<dbReference type="Proteomes" id="UP000636709">
    <property type="component" value="Unassembled WGS sequence"/>
</dbReference>
<dbReference type="PROSITE" id="PS50011">
    <property type="entry name" value="PROTEIN_KINASE_DOM"/>
    <property type="match status" value="1"/>
</dbReference>
<evidence type="ECO:0000256" key="2">
    <source>
        <dbReference type="ARBA" id="ARBA00022527"/>
    </source>
</evidence>
<name>A0A835AWB5_9POAL</name>
<evidence type="ECO:0000256" key="8">
    <source>
        <dbReference type="ARBA" id="ARBA00022840"/>
    </source>
</evidence>
<keyword evidence="13" id="KW-0472">Membrane</keyword>
<sequence length="326" mass="35458">MLGSYGILAIVLVLVLPQVAISNVPSCDSGGQVGSYTANSTFQRNLDLLAATLPGNTSSAPAGFANASVGTSPDQVYALALCRGDINASSCSLLVCSEEKKSAGTLAGVLCSVVIILILSVFVFVYPRRRAKPAEVDNPGTMNKLSILFPIDDSGENALNWEQRYNIILGIAKGIMYLHEESSTRIIHRDLKANNILLDEYMDPKIADFGLAKLLGEDHTHMKTTKVVGTFGYMAPEYVTDGNVSAKIDIFSFGVLVLEIVTRRKNSSSEYHDAVNLLSDVSVDHTPLSLSFEVSLHTEMAKQHKLLLHYRKSLDNPLNYFIVFTP</sequence>
<keyword evidence="13" id="KW-1133">Transmembrane helix</keyword>
<keyword evidence="13" id="KW-0812">Transmembrane</keyword>
<dbReference type="InterPro" id="IPR002902">
    <property type="entry name" value="GNK2"/>
</dbReference>
<dbReference type="Gene3D" id="1.10.510.10">
    <property type="entry name" value="Transferase(Phosphotransferase) domain 1"/>
    <property type="match status" value="1"/>
</dbReference>